<dbReference type="EMBL" id="CP036273">
    <property type="protein sequence ID" value="QDU23052.1"/>
    <property type="molecule type" value="Genomic_DNA"/>
</dbReference>
<evidence type="ECO:0000313" key="2">
    <source>
        <dbReference type="EMBL" id="QDU23052.1"/>
    </source>
</evidence>
<protein>
    <submittedName>
        <fullName evidence="2">Uncharacterized protein</fullName>
    </submittedName>
</protein>
<gene>
    <name evidence="2" type="ORF">ETAA1_50420</name>
</gene>
<feature type="compositionally biased region" description="Low complexity" evidence="1">
    <location>
        <begin position="46"/>
        <end position="62"/>
    </location>
</feature>
<keyword evidence="3" id="KW-1185">Reference proteome</keyword>
<accession>A0A517XZW5</accession>
<name>A0A517XZW5_9BACT</name>
<dbReference type="Proteomes" id="UP000319576">
    <property type="component" value="Chromosome"/>
</dbReference>
<evidence type="ECO:0000256" key="1">
    <source>
        <dbReference type="SAM" id="MobiDB-lite"/>
    </source>
</evidence>
<feature type="region of interest" description="Disordered" evidence="1">
    <location>
        <begin position="1"/>
        <end position="95"/>
    </location>
</feature>
<sequence>MFAANRPASDSGSRAARRTGAVDGTETELASFFAGDPGSRQGVEPGVVTTDDGTTSTVGTDVASGEARLFAPDGRGRGRLGRHGSVGAPPFEGSSLTGADATAVEAALTAATYDGTGTLSTLSTTPGGAPTSDDADVTVSVDIDTATITAADDAPLRLLNVTGTVTLTVGDVAPVRYAFTGTLSLAGGTADAPRGGLTIRATPTGSATDYTLDGVVADDTVTVSWLVVSDRSTGSGGSILQVRTVRAADPLTLTQA</sequence>
<dbReference type="KEGG" id="uli:ETAA1_50420"/>
<reference evidence="2 3" key="1">
    <citation type="submission" date="2019-02" db="EMBL/GenBank/DDBJ databases">
        <title>Deep-cultivation of Planctomycetes and their phenomic and genomic characterization uncovers novel biology.</title>
        <authorList>
            <person name="Wiegand S."/>
            <person name="Jogler M."/>
            <person name="Boedeker C."/>
            <person name="Pinto D."/>
            <person name="Vollmers J."/>
            <person name="Rivas-Marin E."/>
            <person name="Kohn T."/>
            <person name="Peeters S.H."/>
            <person name="Heuer A."/>
            <person name="Rast P."/>
            <person name="Oberbeckmann S."/>
            <person name="Bunk B."/>
            <person name="Jeske O."/>
            <person name="Meyerdierks A."/>
            <person name="Storesund J.E."/>
            <person name="Kallscheuer N."/>
            <person name="Luecker S."/>
            <person name="Lage O.M."/>
            <person name="Pohl T."/>
            <person name="Merkel B.J."/>
            <person name="Hornburger P."/>
            <person name="Mueller R.-W."/>
            <person name="Bruemmer F."/>
            <person name="Labrenz M."/>
            <person name="Spormann A.M."/>
            <person name="Op den Camp H."/>
            <person name="Overmann J."/>
            <person name="Amann R."/>
            <person name="Jetten M.S.M."/>
            <person name="Mascher T."/>
            <person name="Medema M.H."/>
            <person name="Devos D.P."/>
            <person name="Kaster A.-K."/>
            <person name="Ovreas L."/>
            <person name="Rohde M."/>
            <person name="Galperin M.Y."/>
            <person name="Jogler C."/>
        </authorList>
    </citation>
    <scope>NUCLEOTIDE SEQUENCE [LARGE SCALE GENOMIC DNA]</scope>
    <source>
        <strain evidence="2 3">ETA_A1</strain>
    </source>
</reference>
<proteinExistence type="predicted"/>
<evidence type="ECO:0000313" key="3">
    <source>
        <dbReference type="Proteomes" id="UP000319576"/>
    </source>
</evidence>
<dbReference type="AlphaFoldDB" id="A0A517XZW5"/>
<organism evidence="2 3">
    <name type="scientific">Urbifossiella limnaea</name>
    <dbReference type="NCBI Taxonomy" id="2528023"/>
    <lineage>
        <taxon>Bacteria</taxon>
        <taxon>Pseudomonadati</taxon>
        <taxon>Planctomycetota</taxon>
        <taxon>Planctomycetia</taxon>
        <taxon>Gemmatales</taxon>
        <taxon>Gemmataceae</taxon>
        <taxon>Urbifossiella</taxon>
    </lineage>
</organism>